<keyword evidence="2" id="KW-1185">Reference proteome</keyword>
<dbReference type="OrthoDB" id="2273864at2759"/>
<dbReference type="Proteomes" id="UP000765509">
    <property type="component" value="Unassembled WGS sequence"/>
</dbReference>
<evidence type="ECO:0000313" key="1">
    <source>
        <dbReference type="EMBL" id="MBW0518670.1"/>
    </source>
</evidence>
<dbReference type="AlphaFoldDB" id="A0A9Q3E9K9"/>
<evidence type="ECO:0000313" key="2">
    <source>
        <dbReference type="Proteomes" id="UP000765509"/>
    </source>
</evidence>
<reference evidence="1" key="1">
    <citation type="submission" date="2021-03" db="EMBL/GenBank/DDBJ databases">
        <title>Draft genome sequence of rust myrtle Austropuccinia psidii MF-1, a brazilian biotype.</title>
        <authorList>
            <person name="Quecine M.C."/>
            <person name="Pachon D.M.R."/>
            <person name="Bonatelli M.L."/>
            <person name="Correr F.H."/>
            <person name="Franceschini L.M."/>
            <person name="Leite T.F."/>
            <person name="Margarido G.R.A."/>
            <person name="Almeida C.A."/>
            <person name="Ferrarezi J.A."/>
            <person name="Labate C.A."/>
        </authorList>
    </citation>
    <scope>NUCLEOTIDE SEQUENCE</scope>
    <source>
        <strain evidence="1">MF-1</strain>
    </source>
</reference>
<dbReference type="InterPro" id="IPR012337">
    <property type="entry name" value="RNaseH-like_sf"/>
</dbReference>
<dbReference type="Gene3D" id="3.30.420.10">
    <property type="entry name" value="Ribonuclease H-like superfamily/Ribonuclease H"/>
    <property type="match status" value="1"/>
</dbReference>
<evidence type="ECO:0008006" key="3">
    <source>
        <dbReference type="Google" id="ProtNLM"/>
    </source>
</evidence>
<gene>
    <name evidence="1" type="ORF">O181_058385</name>
</gene>
<comment type="caution">
    <text evidence="1">The sequence shown here is derived from an EMBL/GenBank/DDBJ whole genome shotgun (WGS) entry which is preliminary data.</text>
</comment>
<sequence>MDWVTVLPTGGERSFNACLVFFSRYSRTSLFLPFHKDETTMDTYIIIWNRFIIHRELFQNSMSDRDPRFTSALSTEYHPQTDGLAERIIQALEDMIRIFCAYGSEFKDSDGISNY</sequence>
<dbReference type="SUPFAM" id="SSF53098">
    <property type="entry name" value="Ribonuclease H-like"/>
    <property type="match status" value="1"/>
</dbReference>
<dbReference type="InterPro" id="IPR036397">
    <property type="entry name" value="RNaseH_sf"/>
</dbReference>
<proteinExistence type="predicted"/>
<organism evidence="1 2">
    <name type="scientific">Austropuccinia psidii MF-1</name>
    <dbReference type="NCBI Taxonomy" id="1389203"/>
    <lineage>
        <taxon>Eukaryota</taxon>
        <taxon>Fungi</taxon>
        <taxon>Dikarya</taxon>
        <taxon>Basidiomycota</taxon>
        <taxon>Pucciniomycotina</taxon>
        <taxon>Pucciniomycetes</taxon>
        <taxon>Pucciniales</taxon>
        <taxon>Sphaerophragmiaceae</taxon>
        <taxon>Austropuccinia</taxon>
    </lineage>
</organism>
<dbReference type="EMBL" id="AVOT02026792">
    <property type="protein sequence ID" value="MBW0518670.1"/>
    <property type="molecule type" value="Genomic_DNA"/>
</dbReference>
<name>A0A9Q3E9K9_9BASI</name>
<accession>A0A9Q3E9K9</accession>
<protein>
    <recommendedName>
        <fullName evidence="3">Integrase catalytic domain-containing protein</fullName>
    </recommendedName>
</protein>
<dbReference type="GO" id="GO:0003676">
    <property type="term" value="F:nucleic acid binding"/>
    <property type="evidence" value="ECO:0007669"/>
    <property type="project" value="InterPro"/>
</dbReference>